<dbReference type="SMART" id="SM00895">
    <property type="entry name" value="FCD"/>
    <property type="match status" value="1"/>
</dbReference>
<evidence type="ECO:0000313" key="6">
    <source>
        <dbReference type="Proteomes" id="UP000183371"/>
    </source>
</evidence>
<dbReference type="InterPro" id="IPR000524">
    <property type="entry name" value="Tscrpt_reg_HTH_GntR"/>
</dbReference>
<evidence type="ECO:0000259" key="4">
    <source>
        <dbReference type="SMART" id="SM00895"/>
    </source>
</evidence>
<dbReference type="RefSeq" id="WP_054784090.1">
    <property type="nucleotide sequence ID" value="NZ_FPBD01000008.1"/>
</dbReference>
<evidence type="ECO:0000256" key="1">
    <source>
        <dbReference type="ARBA" id="ARBA00023015"/>
    </source>
</evidence>
<dbReference type="Gene3D" id="1.10.10.10">
    <property type="entry name" value="Winged helix-like DNA-binding domain superfamily/Winged helix DNA-binding domain"/>
    <property type="match status" value="1"/>
</dbReference>
<proteinExistence type="predicted"/>
<dbReference type="InterPro" id="IPR011711">
    <property type="entry name" value="GntR_C"/>
</dbReference>
<organism evidence="5 6">
    <name type="scientific">Pseudovibrio denitrificans</name>
    <dbReference type="NCBI Taxonomy" id="258256"/>
    <lineage>
        <taxon>Bacteria</taxon>
        <taxon>Pseudomonadati</taxon>
        <taxon>Pseudomonadota</taxon>
        <taxon>Alphaproteobacteria</taxon>
        <taxon>Hyphomicrobiales</taxon>
        <taxon>Stappiaceae</taxon>
        <taxon>Pseudovibrio</taxon>
    </lineage>
</organism>
<dbReference type="Gene3D" id="1.20.120.530">
    <property type="entry name" value="GntR ligand-binding domain-like"/>
    <property type="match status" value="1"/>
</dbReference>
<dbReference type="Proteomes" id="UP000183371">
    <property type="component" value="Unassembled WGS sequence"/>
</dbReference>
<dbReference type="GO" id="GO:0003677">
    <property type="term" value="F:DNA binding"/>
    <property type="evidence" value="ECO:0007669"/>
    <property type="project" value="UniProtKB-KW"/>
</dbReference>
<dbReference type="InterPro" id="IPR036388">
    <property type="entry name" value="WH-like_DNA-bd_sf"/>
</dbReference>
<keyword evidence="1" id="KW-0805">Transcription regulation</keyword>
<evidence type="ECO:0000313" key="5">
    <source>
        <dbReference type="EMBL" id="SFU10486.1"/>
    </source>
</evidence>
<reference evidence="6" key="1">
    <citation type="submission" date="2016-10" db="EMBL/GenBank/DDBJ databases">
        <authorList>
            <person name="Varghese N."/>
            <person name="Submissions S."/>
        </authorList>
    </citation>
    <scope>NUCLEOTIDE SEQUENCE [LARGE SCALE GENOMIC DNA]</scope>
    <source>
        <strain evidence="6">DSM 17465</strain>
    </source>
</reference>
<keyword evidence="2" id="KW-0238">DNA-binding</keyword>
<feature type="domain" description="GntR C-terminal" evidence="4">
    <location>
        <begin position="79"/>
        <end position="202"/>
    </location>
</feature>
<protein>
    <submittedName>
        <fullName evidence="5">Transcriptional regulator, GntR family</fullName>
    </submittedName>
</protein>
<dbReference type="SUPFAM" id="SSF48008">
    <property type="entry name" value="GntR ligand-binding domain-like"/>
    <property type="match status" value="1"/>
</dbReference>
<dbReference type="AlphaFoldDB" id="A0A1I7DFV3"/>
<name>A0A1I7DFV3_9HYPH</name>
<evidence type="ECO:0000256" key="3">
    <source>
        <dbReference type="ARBA" id="ARBA00023163"/>
    </source>
</evidence>
<evidence type="ECO:0000256" key="2">
    <source>
        <dbReference type="ARBA" id="ARBA00023125"/>
    </source>
</evidence>
<dbReference type="InterPro" id="IPR008920">
    <property type="entry name" value="TF_FadR/GntR_C"/>
</dbReference>
<keyword evidence="3" id="KW-0804">Transcription</keyword>
<dbReference type="Pfam" id="PF00392">
    <property type="entry name" value="GntR"/>
    <property type="match status" value="1"/>
</dbReference>
<keyword evidence="6" id="KW-1185">Reference proteome</keyword>
<gene>
    <name evidence="5" type="ORF">SAMN05444141_108297</name>
</gene>
<accession>A0A1I7DFV3</accession>
<dbReference type="PANTHER" id="PTHR43537:SF5">
    <property type="entry name" value="UXU OPERON TRANSCRIPTIONAL REGULATOR"/>
    <property type="match status" value="1"/>
</dbReference>
<dbReference type="SUPFAM" id="SSF46785">
    <property type="entry name" value="Winged helix' DNA-binding domain"/>
    <property type="match status" value="1"/>
</dbReference>
<dbReference type="GO" id="GO:0003700">
    <property type="term" value="F:DNA-binding transcription factor activity"/>
    <property type="evidence" value="ECO:0007669"/>
    <property type="project" value="InterPro"/>
</dbReference>
<dbReference type="PANTHER" id="PTHR43537">
    <property type="entry name" value="TRANSCRIPTIONAL REGULATOR, GNTR FAMILY"/>
    <property type="match status" value="1"/>
</dbReference>
<dbReference type="EMBL" id="FPBD01000008">
    <property type="protein sequence ID" value="SFU10486.1"/>
    <property type="molecule type" value="Genomic_DNA"/>
</dbReference>
<sequence>MPHEKTQAELARTEIERKLFFNELDVSALYSENKLASLLDLGRTPVREALQALEQDEMLAIHPRKGVQFLSITAEQQLQLLEVRKQIEPICLRFAAMRASTDQRREMLALGSLIVQSAKDEDEVALLSNLQDIHRIVTEATNNPYFHHSLARVQSQSRRFWFANKDKSDNLLCSRFHEAIMRSVAMGNEEEAVKQSGLLLEHLTESAFKAPKFG</sequence>
<dbReference type="Pfam" id="PF07729">
    <property type="entry name" value="FCD"/>
    <property type="match status" value="1"/>
</dbReference>
<dbReference type="InterPro" id="IPR036390">
    <property type="entry name" value="WH_DNA-bd_sf"/>
</dbReference>